<dbReference type="InterPro" id="IPR011495">
    <property type="entry name" value="Sig_transdc_His_kin_sub2_dim/P"/>
</dbReference>
<feature type="domain" description="PAC" evidence="11">
    <location>
        <begin position="316"/>
        <end position="367"/>
    </location>
</feature>
<feature type="transmembrane region" description="Helical" evidence="9">
    <location>
        <begin position="48"/>
        <end position="64"/>
    </location>
</feature>
<keyword evidence="9" id="KW-0472">Membrane</keyword>
<dbReference type="InterPro" id="IPR036890">
    <property type="entry name" value="HATPase_C_sf"/>
</dbReference>
<evidence type="ECO:0000256" key="3">
    <source>
        <dbReference type="ARBA" id="ARBA00022553"/>
    </source>
</evidence>
<keyword evidence="8" id="KW-0843">Virulence</keyword>
<gene>
    <name evidence="12" type="ORF">L0665_07085</name>
</gene>
<dbReference type="Proteomes" id="UP001143747">
    <property type="component" value="Unassembled WGS sequence"/>
</dbReference>
<keyword evidence="5" id="KW-0547">Nucleotide-binding</keyword>
<dbReference type="CDD" id="cd00130">
    <property type="entry name" value="PAS"/>
    <property type="match status" value="2"/>
</dbReference>
<dbReference type="Pfam" id="PF08448">
    <property type="entry name" value="PAS_4"/>
    <property type="match status" value="1"/>
</dbReference>
<evidence type="ECO:0000256" key="6">
    <source>
        <dbReference type="ARBA" id="ARBA00022777"/>
    </source>
</evidence>
<feature type="domain" description="PAC" evidence="11">
    <location>
        <begin position="454"/>
        <end position="502"/>
    </location>
</feature>
<comment type="catalytic activity">
    <reaction evidence="1">
        <text>ATP + protein L-histidine = ADP + protein N-phospho-L-histidine.</text>
        <dbReference type="EC" id="2.7.13.3"/>
    </reaction>
</comment>
<dbReference type="SMART" id="SM00086">
    <property type="entry name" value="PAC"/>
    <property type="match status" value="3"/>
</dbReference>
<dbReference type="InterPro" id="IPR035965">
    <property type="entry name" value="PAS-like_dom_sf"/>
</dbReference>
<evidence type="ECO:0000313" key="13">
    <source>
        <dbReference type="Proteomes" id="UP001143747"/>
    </source>
</evidence>
<proteinExistence type="predicted"/>
<evidence type="ECO:0000256" key="5">
    <source>
        <dbReference type="ARBA" id="ARBA00022741"/>
    </source>
</evidence>
<keyword evidence="4" id="KW-0808">Transferase</keyword>
<keyword evidence="6" id="KW-0418">Kinase</keyword>
<evidence type="ECO:0000256" key="8">
    <source>
        <dbReference type="ARBA" id="ARBA00023026"/>
    </source>
</evidence>
<dbReference type="InterPro" id="IPR000700">
    <property type="entry name" value="PAS-assoc_C"/>
</dbReference>
<dbReference type="NCBIfam" id="TIGR00229">
    <property type="entry name" value="sensory_box"/>
    <property type="match status" value="3"/>
</dbReference>
<dbReference type="Pfam" id="PF02518">
    <property type="entry name" value="HATPase_c"/>
    <property type="match status" value="1"/>
</dbReference>
<evidence type="ECO:0000259" key="10">
    <source>
        <dbReference type="PROSITE" id="PS50112"/>
    </source>
</evidence>
<feature type="transmembrane region" description="Helical" evidence="9">
    <location>
        <begin position="71"/>
        <end position="88"/>
    </location>
</feature>
<dbReference type="SUPFAM" id="SSF55785">
    <property type="entry name" value="PYP-like sensor domain (PAS domain)"/>
    <property type="match status" value="3"/>
</dbReference>
<dbReference type="Pfam" id="PF13426">
    <property type="entry name" value="PAS_9"/>
    <property type="match status" value="2"/>
</dbReference>
<reference evidence="12" key="1">
    <citation type="submission" date="2022-01" db="EMBL/GenBank/DDBJ databases">
        <title>Draft genome of Methanogenium marinum DSM 15558.</title>
        <authorList>
            <person name="Chen S.-C."/>
            <person name="You Y.-T."/>
        </authorList>
    </citation>
    <scope>NUCLEOTIDE SEQUENCE</scope>
    <source>
        <strain evidence="12">DSM 15558</strain>
    </source>
</reference>
<accession>A0A9Q4KTE1</accession>
<dbReference type="GO" id="GO:0004673">
    <property type="term" value="F:protein histidine kinase activity"/>
    <property type="evidence" value="ECO:0007669"/>
    <property type="project" value="UniProtKB-EC"/>
</dbReference>
<keyword evidence="3" id="KW-0597">Phosphoprotein</keyword>
<dbReference type="AlphaFoldDB" id="A0A9Q4KTE1"/>
<dbReference type="SMART" id="SM00387">
    <property type="entry name" value="HATPase_c"/>
    <property type="match status" value="1"/>
</dbReference>
<dbReference type="InterPro" id="IPR003594">
    <property type="entry name" value="HATPase_dom"/>
</dbReference>
<keyword evidence="7" id="KW-0067">ATP-binding</keyword>
<dbReference type="PANTHER" id="PTHR41523">
    <property type="entry name" value="TWO-COMPONENT SYSTEM SENSOR PROTEIN"/>
    <property type="match status" value="1"/>
</dbReference>
<dbReference type="GO" id="GO:0005524">
    <property type="term" value="F:ATP binding"/>
    <property type="evidence" value="ECO:0007669"/>
    <property type="project" value="UniProtKB-KW"/>
</dbReference>
<evidence type="ECO:0000256" key="1">
    <source>
        <dbReference type="ARBA" id="ARBA00000085"/>
    </source>
</evidence>
<keyword evidence="9" id="KW-1133">Transmembrane helix</keyword>
<dbReference type="Gene3D" id="3.30.450.20">
    <property type="entry name" value="PAS domain"/>
    <property type="match status" value="3"/>
</dbReference>
<comment type="caution">
    <text evidence="12">The sequence shown here is derived from an EMBL/GenBank/DDBJ whole genome shotgun (WGS) entry which is preliminary data.</text>
</comment>
<organism evidence="12 13">
    <name type="scientific">Methanogenium marinum</name>
    <dbReference type="NCBI Taxonomy" id="348610"/>
    <lineage>
        <taxon>Archaea</taxon>
        <taxon>Methanobacteriati</taxon>
        <taxon>Methanobacteriota</taxon>
        <taxon>Stenosarchaea group</taxon>
        <taxon>Methanomicrobia</taxon>
        <taxon>Methanomicrobiales</taxon>
        <taxon>Methanomicrobiaceae</taxon>
        <taxon>Methanogenium</taxon>
    </lineage>
</organism>
<evidence type="ECO:0000259" key="11">
    <source>
        <dbReference type="PROSITE" id="PS50113"/>
    </source>
</evidence>
<dbReference type="SMART" id="SM00091">
    <property type="entry name" value="PAS"/>
    <property type="match status" value="3"/>
</dbReference>
<keyword evidence="9" id="KW-0812">Transmembrane</keyword>
<feature type="domain" description="PAS" evidence="10">
    <location>
        <begin position="120"/>
        <end position="165"/>
    </location>
</feature>
<evidence type="ECO:0000256" key="7">
    <source>
        <dbReference type="ARBA" id="ARBA00022840"/>
    </source>
</evidence>
<keyword evidence="13" id="KW-1185">Reference proteome</keyword>
<name>A0A9Q4KTE1_9EURY</name>
<dbReference type="PANTHER" id="PTHR41523:SF8">
    <property type="entry name" value="ETHYLENE RESPONSE SENSOR PROTEIN"/>
    <property type="match status" value="1"/>
</dbReference>
<dbReference type="InterPro" id="IPR001610">
    <property type="entry name" value="PAC"/>
</dbReference>
<dbReference type="Gene3D" id="3.30.565.10">
    <property type="entry name" value="Histidine kinase-like ATPase, C-terminal domain"/>
    <property type="match status" value="1"/>
</dbReference>
<dbReference type="PROSITE" id="PS50112">
    <property type="entry name" value="PAS"/>
    <property type="match status" value="2"/>
</dbReference>
<protein>
    <recommendedName>
        <fullName evidence="2">histidine kinase</fullName>
        <ecNumber evidence="2">2.7.13.3</ecNumber>
    </recommendedName>
</protein>
<dbReference type="RefSeq" id="WP_274925003.1">
    <property type="nucleotide sequence ID" value="NZ_JAKELO010000002.1"/>
</dbReference>
<dbReference type="SUPFAM" id="SSF55874">
    <property type="entry name" value="ATPase domain of HSP90 chaperone/DNA topoisomerase II/histidine kinase"/>
    <property type="match status" value="1"/>
</dbReference>
<dbReference type="InterPro" id="IPR013656">
    <property type="entry name" value="PAS_4"/>
</dbReference>
<evidence type="ECO:0000256" key="4">
    <source>
        <dbReference type="ARBA" id="ARBA00022679"/>
    </source>
</evidence>
<evidence type="ECO:0000256" key="2">
    <source>
        <dbReference type="ARBA" id="ARBA00012438"/>
    </source>
</evidence>
<evidence type="ECO:0000256" key="9">
    <source>
        <dbReference type="SAM" id="Phobius"/>
    </source>
</evidence>
<evidence type="ECO:0000313" key="12">
    <source>
        <dbReference type="EMBL" id="MDE4908374.1"/>
    </source>
</evidence>
<feature type="domain" description="PAS" evidence="10">
    <location>
        <begin position="368"/>
        <end position="421"/>
    </location>
</feature>
<dbReference type="EMBL" id="JAKELO010000002">
    <property type="protein sequence ID" value="MDE4908374.1"/>
    <property type="molecule type" value="Genomic_DNA"/>
</dbReference>
<dbReference type="PROSITE" id="PS50113">
    <property type="entry name" value="PAC"/>
    <property type="match status" value="2"/>
</dbReference>
<feature type="transmembrane region" description="Helical" evidence="9">
    <location>
        <begin position="94"/>
        <end position="113"/>
    </location>
</feature>
<dbReference type="Pfam" id="PF07568">
    <property type="entry name" value="HisKA_2"/>
    <property type="match status" value="1"/>
</dbReference>
<feature type="transmembrane region" description="Helical" evidence="9">
    <location>
        <begin position="21"/>
        <end position="42"/>
    </location>
</feature>
<dbReference type="InterPro" id="IPR000014">
    <property type="entry name" value="PAS"/>
</dbReference>
<sequence>MEGIRRTERSTETNSYWHLNFWVAVILTFSIISVVIILYGISIGITNLTPYLFLIPIIFVAYRFPERGISFSLIVGILNMLLHYPFIAVLAEPYLIFVNSIVLVGAGVAISLLSGEVNKEKESYEAIFTTSQAGILLIDYPGLIISEVNGRLERMLAYRPGELRGAHLSRIWKDTKEMEAFFSAIADVRSATDVETRFIRKNGDEVIMLLSVGNGYGKSVVLTVTDITARKIAEKEREQERLRSQTYLNTAGVMLFVIQANHTIALANRRTAEVLGKDESMITGNDWFSTFLSENIRDDESHRFNLILSGKMELNNSFEYPVLTQKGERIIAGHFTALRNDNGLVSAVLYSADDVTEARRLQEEMRLSEANYRTLFEVGGAATAILTREGRLTLINTRFERLSGYTKAEVEDRMEWQDFIHGGTRREGEETPESSYIQWPPEIDAGRMPAMQPREYEVQFMVRDGTYRNVICWTSPIPGTDRYLASIMDITSRKEAEDELRRSLQEKEVLLKEVHHRVKNNMQVISSLISLQSDKITDQESLERLRESQNRIKSMALVHESLYQSENLASIDPSGYLRNLTSEVIASYSLETAITVDFSITVHAMDLDTALPCGLIVNELVSNSLKHGFKGRAKGTITIGLDETDDEYILSARDDGCGLPADFDVTSLDSLGIKLINVLTRQMRGTIEIETGGPGGSFTFHIPRKANN</sequence>
<dbReference type="EC" id="2.7.13.3" evidence="2"/>